<comment type="caution">
    <text evidence="2">The sequence shown here is derived from an EMBL/GenBank/DDBJ whole genome shotgun (WGS) entry which is preliminary data.</text>
</comment>
<organism evidence="2 3">
    <name type="scientific">Eleginops maclovinus</name>
    <name type="common">Patagonian blennie</name>
    <name type="synonym">Eleginus maclovinus</name>
    <dbReference type="NCBI Taxonomy" id="56733"/>
    <lineage>
        <taxon>Eukaryota</taxon>
        <taxon>Metazoa</taxon>
        <taxon>Chordata</taxon>
        <taxon>Craniata</taxon>
        <taxon>Vertebrata</taxon>
        <taxon>Euteleostomi</taxon>
        <taxon>Actinopterygii</taxon>
        <taxon>Neopterygii</taxon>
        <taxon>Teleostei</taxon>
        <taxon>Neoteleostei</taxon>
        <taxon>Acanthomorphata</taxon>
        <taxon>Eupercaria</taxon>
        <taxon>Perciformes</taxon>
        <taxon>Notothenioidei</taxon>
        <taxon>Eleginopidae</taxon>
        <taxon>Eleginops</taxon>
    </lineage>
</organism>
<gene>
    <name evidence="2" type="ORF">PBY51_016748</name>
</gene>
<reference evidence="2 3" key="2">
    <citation type="journal article" date="2023" name="Mol. Biol. Evol.">
        <title>Genomics of Secondarily Temperate Adaptation in the Only Non-Antarctic Icefish.</title>
        <authorList>
            <person name="Rivera-Colon A.G."/>
            <person name="Rayamajhi N."/>
            <person name="Minhas B.F."/>
            <person name="Madrigal G."/>
            <person name="Bilyk K.T."/>
            <person name="Yoon V."/>
            <person name="Hune M."/>
            <person name="Gregory S."/>
            <person name="Cheng C.H.C."/>
            <person name="Catchen J.M."/>
        </authorList>
    </citation>
    <scope>NUCLEOTIDE SEQUENCE [LARGE SCALE GENOMIC DNA]</scope>
    <source>
        <strain evidence="2">JMC-PN-2008</strain>
    </source>
</reference>
<protein>
    <submittedName>
        <fullName evidence="2">Uncharacterized protein</fullName>
    </submittedName>
</protein>
<dbReference type="Proteomes" id="UP001346869">
    <property type="component" value="Unassembled WGS sequence"/>
</dbReference>
<evidence type="ECO:0000256" key="1">
    <source>
        <dbReference type="SAM" id="MobiDB-lite"/>
    </source>
</evidence>
<keyword evidence="3" id="KW-1185">Reference proteome</keyword>
<accession>A0AAN7W8L1</accession>
<dbReference type="AlphaFoldDB" id="A0AAN7W8L1"/>
<reference evidence="2 3" key="1">
    <citation type="journal article" date="2023" name="Genes (Basel)">
        <title>Chromosome-Level Genome Assembly and Circadian Gene Repertoire of the Patagonia Blennie Eleginops maclovinus-The Closest Ancestral Proxy of Antarctic Cryonotothenioids.</title>
        <authorList>
            <person name="Cheng C.C."/>
            <person name="Rivera-Colon A.G."/>
            <person name="Minhas B.F."/>
            <person name="Wilson L."/>
            <person name="Rayamajhi N."/>
            <person name="Vargas-Chacoff L."/>
            <person name="Catchen J.M."/>
        </authorList>
    </citation>
    <scope>NUCLEOTIDE SEQUENCE [LARGE SCALE GENOMIC DNA]</scope>
    <source>
        <strain evidence="2">JMC-PN-2008</strain>
    </source>
</reference>
<evidence type="ECO:0000313" key="3">
    <source>
        <dbReference type="Proteomes" id="UP001346869"/>
    </source>
</evidence>
<sequence>MRVVLLPLLVDPRPPALRAGRTLCLWAPLRRAPEISPVYRADVKAPRDQQVPQGPREREKGREGTISGLEMSIMGTLRTCHQIQTL</sequence>
<proteinExistence type="predicted"/>
<name>A0AAN7W8L1_ELEMC</name>
<dbReference type="EMBL" id="JAUZQC010000026">
    <property type="protein sequence ID" value="KAK5847638.1"/>
    <property type="molecule type" value="Genomic_DNA"/>
</dbReference>
<evidence type="ECO:0000313" key="2">
    <source>
        <dbReference type="EMBL" id="KAK5847638.1"/>
    </source>
</evidence>
<feature type="region of interest" description="Disordered" evidence="1">
    <location>
        <begin position="40"/>
        <end position="68"/>
    </location>
</feature>